<name>A0ABM3RQK4_SPIOL</name>
<dbReference type="Proteomes" id="UP000813463">
    <property type="component" value="Chromosome 4"/>
</dbReference>
<feature type="domain" description="PB1-like" evidence="2">
    <location>
        <begin position="84"/>
        <end position="187"/>
    </location>
</feature>
<keyword evidence="3" id="KW-1185">Reference proteome</keyword>
<evidence type="ECO:0000259" key="2">
    <source>
        <dbReference type="Pfam" id="PF26130"/>
    </source>
</evidence>
<evidence type="ECO:0000313" key="4">
    <source>
        <dbReference type="RefSeq" id="XP_056697906.1"/>
    </source>
</evidence>
<dbReference type="Pfam" id="PF26130">
    <property type="entry name" value="PB1-like"/>
    <property type="match status" value="1"/>
</dbReference>
<reference evidence="3" key="1">
    <citation type="journal article" date="2021" name="Nat. Commun.">
        <title>Genomic analyses provide insights into spinach domestication and the genetic basis of agronomic traits.</title>
        <authorList>
            <person name="Cai X."/>
            <person name="Sun X."/>
            <person name="Xu C."/>
            <person name="Sun H."/>
            <person name="Wang X."/>
            <person name="Ge C."/>
            <person name="Zhang Z."/>
            <person name="Wang Q."/>
            <person name="Fei Z."/>
            <person name="Jiao C."/>
            <person name="Wang Q."/>
        </authorList>
    </citation>
    <scope>NUCLEOTIDE SEQUENCE [LARGE SCALE GENOMIC DNA]</scope>
    <source>
        <strain evidence="3">cv. Varoflay</strain>
    </source>
</reference>
<evidence type="ECO:0000256" key="1">
    <source>
        <dbReference type="SAM" id="MobiDB-lite"/>
    </source>
</evidence>
<dbReference type="InterPro" id="IPR058594">
    <property type="entry name" value="PB1-like_dom_pln"/>
</dbReference>
<reference evidence="4" key="2">
    <citation type="submission" date="2025-08" db="UniProtKB">
        <authorList>
            <consortium name="RefSeq"/>
        </authorList>
    </citation>
    <scope>IDENTIFICATION</scope>
    <source>
        <tissue evidence="4">Leaf</tissue>
    </source>
</reference>
<evidence type="ECO:0000313" key="3">
    <source>
        <dbReference type="Proteomes" id="UP000813463"/>
    </source>
</evidence>
<accession>A0ABM3RQK4</accession>
<protein>
    <recommendedName>
        <fullName evidence="2">PB1-like domain-containing protein</fullName>
    </recommendedName>
</protein>
<gene>
    <name evidence="4" type="primary">LOC130471675</name>
</gene>
<proteinExistence type="predicted"/>
<dbReference type="RefSeq" id="XP_056697906.1">
    <property type="nucleotide sequence ID" value="XM_056841928.1"/>
</dbReference>
<organism evidence="3 4">
    <name type="scientific">Spinacia oleracea</name>
    <name type="common">Spinach</name>
    <dbReference type="NCBI Taxonomy" id="3562"/>
    <lineage>
        <taxon>Eukaryota</taxon>
        <taxon>Viridiplantae</taxon>
        <taxon>Streptophyta</taxon>
        <taxon>Embryophyta</taxon>
        <taxon>Tracheophyta</taxon>
        <taxon>Spermatophyta</taxon>
        <taxon>Magnoliopsida</taxon>
        <taxon>eudicotyledons</taxon>
        <taxon>Gunneridae</taxon>
        <taxon>Pentapetalae</taxon>
        <taxon>Caryophyllales</taxon>
        <taxon>Chenopodiaceae</taxon>
        <taxon>Chenopodioideae</taxon>
        <taxon>Anserineae</taxon>
        <taxon>Spinacia</taxon>
    </lineage>
</organism>
<feature type="region of interest" description="Disordered" evidence="1">
    <location>
        <begin position="1"/>
        <end position="25"/>
    </location>
</feature>
<dbReference type="GeneID" id="130471675"/>
<feature type="region of interest" description="Disordered" evidence="1">
    <location>
        <begin position="195"/>
        <end position="225"/>
    </location>
</feature>
<sequence length="353" mass="41169">MSSRLEETQQQLTQKSIELETTKNQMLKAMEEDLLLRQREREEREAERLEHQREMERERQERERERQEREEHAAQMKKAMESYERMFSLMVGYRGRFVNRKGKPAYEKGDSEKYGLSLHPNVSEVCYFEFVGWVKGDLGYEEAGQFWYREHGHNLFSGRKELKDDSDIPAFLFSREKDGWYHLYVVHEAVKPKEEIQCSGGKGESEEESDADSDVVLSEGDFEDDSDDDLFTDNVDLDVSKNVARSLEGVHIHTSNLLVGEEDEGEIDFRDEADINDGSEDEVFSLDGSDGEEVRYPVFNPRTDFKNGVKLSLGLKFLSRKTFSKALRNYAIDHGYNKSHRITVFCAQRCDFE</sequence>
<feature type="region of interest" description="Disordered" evidence="1">
    <location>
        <begin position="41"/>
        <end position="77"/>
    </location>
</feature>